<dbReference type="Pfam" id="PF14047">
    <property type="entry name" value="DCR"/>
    <property type="match status" value="1"/>
</dbReference>
<dbReference type="PANTHER" id="PTHR16073">
    <property type="entry name" value="DCR DOMAIN-CONTAINING PROTEIN"/>
    <property type="match status" value="1"/>
</dbReference>
<dbReference type="InterPro" id="IPR039590">
    <property type="entry name" value="Dppa2/4"/>
</dbReference>
<evidence type="ECO:0000256" key="4">
    <source>
        <dbReference type="ARBA" id="ARBA00023242"/>
    </source>
</evidence>
<protein>
    <submittedName>
        <fullName evidence="8">Developmental pluripotency-associated protein 4</fullName>
    </submittedName>
</protein>
<keyword evidence="3" id="KW-0804">Transcription</keyword>
<evidence type="ECO:0000313" key="8">
    <source>
        <dbReference type="RefSeq" id="XP_020855603.1"/>
    </source>
</evidence>
<dbReference type="GO" id="GO:0005634">
    <property type="term" value="C:nucleus"/>
    <property type="evidence" value="ECO:0007669"/>
    <property type="project" value="UniProtKB-SubCell"/>
</dbReference>
<keyword evidence="4" id="KW-0539">Nucleus</keyword>
<evidence type="ECO:0000256" key="1">
    <source>
        <dbReference type="ARBA" id="ARBA00004123"/>
    </source>
</evidence>
<evidence type="ECO:0000259" key="6">
    <source>
        <dbReference type="PROSITE" id="PS50800"/>
    </source>
</evidence>
<dbReference type="GO" id="GO:0003682">
    <property type="term" value="F:chromatin binding"/>
    <property type="evidence" value="ECO:0007669"/>
    <property type="project" value="InterPro"/>
</dbReference>
<dbReference type="InParanoid" id="A0A6P5LCD7"/>
<dbReference type="PROSITE" id="PS50800">
    <property type="entry name" value="SAP"/>
    <property type="match status" value="1"/>
</dbReference>
<dbReference type="PANTHER" id="PTHR16073:SF9">
    <property type="entry name" value="DEVELOPMENTAL PLURIPOTENCY-ASSOCIATED PROTEIN 2_4 C-TERMINAL DOMAIN-CONTAINING PROTEIN"/>
    <property type="match status" value="1"/>
</dbReference>
<dbReference type="FunCoup" id="A0A6P5LCD7">
    <property type="interactions" value="291"/>
</dbReference>
<feature type="region of interest" description="Disordered" evidence="5">
    <location>
        <begin position="18"/>
        <end position="38"/>
    </location>
</feature>
<keyword evidence="2" id="KW-0805">Transcription regulation</keyword>
<dbReference type="InterPro" id="IPR025891">
    <property type="entry name" value="Dppa2/4_C_dom"/>
</dbReference>
<feature type="domain" description="SAP" evidence="6">
    <location>
        <begin position="126"/>
        <end position="160"/>
    </location>
</feature>
<organism evidence="7 8">
    <name type="scientific">Phascolarctos cinereus</name>
    <name type="common">Koala</name>
    <dbReference type="NCBI Taxonomy" id="38626"/>
    <lineage>
        <taxon>Eukaryota</taxon>
        <taxon>Metazoa</taxon>
        <taxon>Chordata</taxon>
        <taxon>Craniata</taxon>
        <taxon>Vertebrata</taxon>
        <taxon>Euteleostomi</taxon>
        <taxon>Mammalia</taxon>
        <taxon>Metatheria</taxon>
        <taxon>Diprotodontia</taxon>
        <taxon>Phascolarctidae</taxon>
        <taxon>Phascolarctos</taxon>
    </lineage>
</organism>
<sequence>MKKFIPREVKVASLGVKNSSEEVEQPDIPANNTDKAKEGRMVHGTMLATDVQQRENGTAVMAAWAKLVADAQARIKATTQRFTWEQSESLEEVAYFPKTKSNTVASAPQKSQKDDVPPMPTPLPPLHTLSRNNLQAWCQRLNISKNGRKHVLYKRLLEHVSPSEQDTPSIEEKAQWIKIKTETSIEDSSSKSQMVAKAAETLTNKKKKREATKNALVQTASMAAWSRLMATVKSKAVWPTPTSSEPTMSKQSDLPRWCVVHGEAFPNDVSGSAFLEFHAGQTWVPENDVLIPLLLLPTCSFPPPEVEDNWLCPRCVYRNKILVDNIL</sequence>
<comment type="subcellular location">
    <subcellularLocation>
        <location evidence="1">Nucleus</location>
    </subcellularLocation>
</comment>
<dbReference type="KEGG" id="pcw:110217538"/>
<evidence type="ECO:0000256" key="2">
    <source>
        <dbReference type="ARBA" id="ARBA00023015"/>
    </source>
</evidence>
<dbReference type="Pfam" id="PF02037">
    <property type="entry name" value="SAP"/>
    <property type="match status" value="1"/>
</dbReference>
<evidence type="ECO:0000256" key="5">
    <source>
        <dbReference type="SAM" id="MobiDB-lite"/>
    </source>
</evidence>
<feature type="compositionally biased region" description="Polar residues" evidence="5">
    <location>
        <begin position="100"/>
        <end position="110"/>
    </location>
</feature>
<dbReference type="RefSeq" id="XP_020855603.1">
    <property type="nucleotide sequence ID" value="XM_020999944.1"/>
</dbReference>
<dbReference type="AlphaFoldDB" id="A0A6P5LCD7"/>
<dbReference type="InterPro" id="IPR003034">
    <property type="entry name" value="SAP_dom"/>
</dbReference>
<dbReference type="GeneID" id="110217538"/>
<accession>A0A6P5LCD7</accession>
<feature type="region of interest" description="Disordered" evidence="5">
    <location>
        <begin position="100"/>
        <end position="120"/>
    </location>
</feature>
<name>A0A6P5LCD7_PHACI</name>
<reference evidence="8" key="1">
    <citation type="submission" date="2025-08" db="UniProtKB">
        <authorList>
            <consortium name="RefSeq"/>
        </authorList>
    </citation>
    <scope>IDENTIFICATION</scope>
    <source>
        <tissue evidence="8">Spleen</tissue>
    </source>
</reference>
<dbReference type="GO" id="GO:0048731">
    <property type="term" value="P:system development"/>
    <property type="evidence" value="ECO:0007669"/>
    <property type="project" value="TreeGrafter"/>
</dbReference>
<proteinExistence type="predicted"/>
<evidence type="ECO:0000313" key="7">
    <source>
        <dbReference type="Proteomes" id="UP000515140"/>
    </source>
</evidence>
<keyword evidence="7" id="KW-1185">Reference proteome</keyword>
<gene>
    <name evidence="8" type="primary">DPPA4</name>
</gene>
<evidence type="ECO:0000256" key="3">
    <source>
        <dbReference type="ARBA" id="ARBA00023163"/>
    </source>
</evidence>
<dbReference type="SMART" id="SM00513">
    <property type="entry name" value="SAP"/>
    <property type="match status" value="1"/>
</dbReference>
<dbReference type="CTD" id="55211"/>
<dbReference type="Proteomes" id="UP000515140">
    <property type="component" value="Unplaced"/>
</dbReference>